<evidence type="ECO:0000313" key="1">
    <source>
        <dbReference type="EMBL" id="KAJ8868276.1"/>
    </source>
</evidence>
<gene>
    <name evidence="1" type="ORF">PR048_029792</name>
</gene>
<evidence type="ECO:0000313" key="2">
    <source>
        <dbReference type="Proteomes" id="UP001159363"/>
    </source>
</evidence>
<proteinExistence type="predicted"/>
<dbReference type="EMBL" id="JARBHB010000014">
    <property type="protein sequence ID" value="KAJ8868276.1"/>
    <property type="molecule type" value="Genomic_DNA"/>
</dbReference>
<sequence length="93" mass="10746">MNEHMRRALKNLDCTHQRYMNEVAVDKQRRDVVLGRMSLLIQALRSVEESRRRVPATEDRAALLPPSLREATLVHSPADLDRMAAGELQLWEL</sequence>
<name>A0ABQ9GB40_9NEOP</name>
<protein>
    <submittedName>
        <fullName evidence="1">Uncharacterized protein</fullName>
    </submittedName>
</protein>
<comment type="caution">
    <text evidence="1">The sequence shown here is derived from an EMBL/GenBank/DDBJ whole genome shotgun (WGS) entry which is preliminary data.</text>
</comment>
<accession>A0ABQ9GB40</accession>
<dbReference type="Proteomes" id="UP001159363">
    <property type="component" value="Chromosome 13"/>
</dbReference>
<reference evidence="1 2" key="1">
    <citation type="submission" date="2023-02" db="EMBL/GenBank/DDBJ databases">
        <title>LHISI_Scaffold_Assembly.</title>
        <authorList>
            <person name="Stuart O.P."/>
            <person name="Cleave R."/>
            <person name="Magrath M.J.L."/>
            <person name="Mikheyev A.S."/>
        </authorList>
    </citation>
    <scope>NUCLEOTIDE SEQUENCE [LARGE SCALE GENOMIC DNA]</scope>
    <source>
        <strain evidence="1">Daus_M_001</strain>
        <tissue evidence="1">Leg muscle</tissue>
    </source>
</reference>
<organism evidence="1 2">
    <name type="scientific">Dryococelus australis</name>
    <dbReference type="NCBI Taxonomy" id="614101"/>
    <lineage>
        <taxon>Eukaryota</taxon>
        <taxon>Metazoa</taxon>
        <taxon>Ecdysozoa</taxon>
        <taxon>Arthropoda</taxon>
        <taxon>Hexapoda</taxon>
        <taxon>Insecta</taxon>
        <taxon>Pterygota</taxon>
        <taxon>Neoptera</taxon>
        <taxon>Polyneoptera</taxon>
        <taxon>Phasmatodea</taxon>
        <taxon>Verophasmatodea</taxon>
        <taxon>Anareolatae</taxon>
        <taxon>Phasmatidae</taxon>
        <taxon>Eurycanthinae</taxon>
        <taxon>Dryococelus</taxon>
    </lineage>
</organism>
<keyword evidence="2" id="KW-1185">Reference proteome</keyword>